<reference evidence="1" key="1">
    <citation type="submission" date="2021-06" db="EMBL/GenBank/DDBJ databases">
        <title>Description of novel taxa of the family Lachnospiraceae.</title>
        <authorList>
            <person name="Chaplin A.V."/>
            <person name="Sokolova S.R."/>
            <person name="Pikina A.P."/>
            <person name="Korzhanova M."/>
            <person name="Belova V."/>
            <person name="Korostin D."/>
            <person name="Efimov B.A."/>
        </authorList>
    </citation>
    <scope>NUCLEOTIDE SEQUENCE</scope>
    <source>
        <strain evidence="1">ASD5720</strain>
    </source>
</reference>
<keyword evidence="2" id="KW-1185">Reference proteome</keyword>
<sequence length="207" mass="23546">MKLKNNIFVVILSLFLGFTGAFLTAGKTEGAQQIQQGIAGQIIRFHVIANSDTEQDQALKLKVKSEIVRYMQTILAGADGIDETRDRIKAHLDDIETLAETVIRQEGYQYPAAARLEQAYFPIKTYGDCTFPEGYYEALRVEIGKAQGKNWWCVLYPNLCFVDAVHAVIPEEEKQMLKNVLTEQEYEAVTGEPEVRIRFKYLTFLNQ</sequence>
<dbReference type="Proteomes" id="UP000712157">
    <property type="component" value="Unassembled WGS sequence"/>
</dbReference>
<organism evidence="1 2">
    <name type="scientific">Diplocloster agilis</name>
    <dbReference type="NCBI Taxonomy" id="2850323"/>
    <lineage>
        <taxon>Bacteria</taxon>
        <taxon>Bacillati</taxon>
        <taxon>Bacillota</taxon>
        <taxon>Clostridia</taxon>
        <taxon>Lachnospirales</taxon>
        <taxon>Lachnospiraceae</taxon>
        <taxon>Diplocloster</taxon>
    </lineage>
</organism>
<proteinExistence type="predicted"/>
<name>A0A949NEY8_9FIRM</name>
<evidence type="ECO:0000313" key="2">
    <source>
        <dbReference type="Proteomes" id="UP000712157"/>
    </source>
</evidence>
<dbReference type="AlphaFoldDB" id="A0A949NEY8"/>
<protein>
    <submittedName>
        <fullName evidence="1">Stage II sporulation protein R</fullName>
    </submittedName>
</protein>
<accession>A0A949NEY8</accession>
<dbReference type="RefSeq" id="WP_238722198.1">
    <property type="nucleotide sequence ID" value="NZ_JAHQCW010000025.1"/>
</dbReference>
<dbReference type="Pfam" id="PF09551">
    <property type="entry name" value="Spore_II_R"/>
    <property type="match status" value="1"/>
</dbReference>
<comment type="caution">
    <text evidence="1">The sequence shown here is derived from an EMBL/GenBank/DDBJ whole genome shotgun (WGS) entry which is preliminary data.</text>
</comment>
<dbReference type="InterPro" id="IPR014202">
    <property type="entry name" value="Spore_II_R"/>
</dbReference>
<gene>
    <name evidence="1" type="primary">spoIIR</name>
    <name evidence="1" type="ORF">KTH89_14615</name>
</gene>
<evidence type="ECO:0000313" key="1">
    <source>
        <dbReference type="EMBL" id="MBU9737776.1"/>
    </source>
</evidence>
<dbReference type="NCBIfam" id="TIGR02837">
    <property type="entry name" value="spore_II_R"/>
    <property type="match status" value="1"/>
</dbReference>
<dbReference type="EMBL" id="JAHQCW010000025">
    <property type="protein sequence ID" value="MBU9737776.1"/>
    <property type="molecule type" value="Genomic_DNA"/>
</dbReference>